<dbReference type="Proteomes" id="UP000469185">
    <property type="component" value="Unassembled WGS sequence"/>
</dbReference>
<reference evidence="9 10" key="1">
    <citation type="submission" date="2020-02" db="EMBL/GenBank/DDBJ databases">
        <authorList>
            <person name="Li X.-J."/>
            <person name="Feng X.-M."/>
        </authorList>
    </citation>
    <scope>NUCLEOTIDE SEQUENCE [LARGE SCALE GENOMIC DNA]</scope>
    <source>
        <strain evidence="9 10">CGMCC 4.7225</strain>
    </source>
</reference>
<dbReference type="SUPFAM" id="SSF161098">
    <property type="entry name" value="MetI-like"/>
    <property type="match status" value="1"/>
</dbReference>
<dbReference type="GO" id="GO:0005886">
    <property type="term" value="C:plasma membrane"/>
    <property type="evidence" value="ECO:0007669"/>
    <property type="project" value="UniProtKB-SubCell"/>
</dbReference>
<comment type="similarity">
    <text evidence="7">Belongs to the binding-protein-dependent transport system permease family.</text>
</comment>
<evidence type="ECO:0000313" key="9">
    <source>
        <dbReference type="EMBL" id="NED94629.1"/>
    </source>
</evidence>
<dbReference type="InterPro" id="IPR035906">
    <property type="entry name" value="MetI-like_sf"/>
</dbReference>
<evidence type="ECO:0000256" key="3">
    <source>
        <dbReference type="ARBA" id="ARBA00022475"/>
    </source>
</evidence>
<keyword evidence="6 7" id="KW-0472">Membrane</keyword>
<dbReference type="InterPro" id="IPR000515">
    <property type="entry name" value="MetI-like"/>
</dbReference>
<keyword evidence="4 7" id="KW-0812">Transmembrane</keyword>
<comment type="caution">
    <text evidence="9">The sequence shown here is derived from an EMBL/GenBank/DDBJ whole genome shotgun (WGS) entry which is preliminary data.</text>
</comment>
<proteinExistence type="inferred from homology"/>
<keyword evidence="2 7" id="KW-0813">Transport</keyword>
<evidence type="ECO:0000256" key="4">
    <source>
        <dbReference type="ARBA" id="ARBA00022692"/>
    </source>
</evidence>
<feature type="transmembrane region" description="Helical" evidence="7">
    <location>
        <begin position="35"/>
        <end position="56"/>
    </location>
</feature>
<feature type="transmembrane region" description="Helical" evidence="7">
    <location>
        <begin position="241"/>
        <end position="262"/>
    </location>
</feature>
<feature type="domain" description="ABC transmembrane type-1" evidence="8">
    <location>
        <begin position="94"/>
        <end position="309"/>
    </location>
</feature>
<evidence type="ECO:0000256" key="5">
    <source>
        <dbReference type="ARBA" id="ARBA00022989"/>
    </source>
</evidence>
<dbReference type="RefSeq" id="WP_163816557.1">
    <property type="nucleotide sequence ID" value="NZ_JAAGOB010000002.1"/>
</dbReference>
<keyword evidence="10" id="KW-1185">Reference proteome</keyword>
<accession>A0A6N9YIC8</accession>
<evidence type="ECO:0000256" key="7">
    <source>
        <dbReference type="RuleBase" id="RU363032"/>
    </source>
</evidence>
<feature type="transmembrane region" description="Helical" evidence="7">
    <location>
        <begin position="134"/>
        <end position="154"/>
    </location>
</feature>
<dbReference type="PROSITE" id="PS50928">
    <property type="entry name" value="ABC_TM1"/>
    <property type="match status" value="1"/>
</dbReference>
<dbReference type="Gene3D" id="1.10.3720.10">
    <property type="entry name" value="MetI-like"/>
    <property type="match status" value="1"/>
</dbReference>
<name>A0A6N9YIC8_9ACTN</name>
<sequence length="317" mass="34317">MSPTSATRRASAPAAPEHLRALARRASRRRRGARWVGLLWVLPALVMYGGFVLYPLTQTVRYSFYDWNGIGTAAWVGIRNYDTVFNDAQLYGSVLHAFQLVIFFSFIPVALGLLIGALLRGLKEGRFTTVSRTVLFLPQIIPLVGAAIAWRWLYAQDGLVNGTLSWVGLDLLTRGWLGDFGTALPAVGLIGCWVATGFCTVLMLSGIARIDPTLYEAAQLDGAGPVAEFFAVTLPNLRHEITVALTVTTIAALASFDIVYVATQGGPGYSTMVPGVQVVRLAFTENNVGLASALAVVLLLLVYVVALPIQLLNRRPR</sequence>
<evidence type="ECO:0000256" key="2">
    <source>
        <dbReference type="ARBA" id="ARBA00022448"/>
    </source>
</evidence>
<feature type="transmembrane region" description="Helical" evidence="7">
    <location>
        <begin position="290"/>
        <end position="312"/>
    </location>
</feature>
<evidence type="ECO:0000256" key="6">
    <source>
        <dbReference type="ARBA" id="ARBA00023136"/>
    </source>
</evidence>
<feature type="transmembrane region" description="Helical" evidence="7">
    <location>
        <begin position="183"/>
        <end position="204"/>
    </location>
</feature>
<dbReference type="AlphaFoldDB" id="A0A6N9YIC8"/>
<dbReference type="PANTHER" id="PTHR30193:SF37">
    <property type="entry name" value="INNER MEMBRANE ABC TRANSPORTER PERMEASE PROTEIN YCJO"/>
    <property type="match status" value="1"/>
</dbReference>
<dbReference type="CDD" id="cd06261">
    <property type="entry name" value="TM_PBP2"/>
    <property type="match status" value="1"/>
</dbReference>
<protein>
    <submittedName>
        <fullName evidence="9">Sugar ABC transporter permease</fullName>
    </submittedName>
</protein>
<gene>
    <name evidence="9" type="ORF">G1H11_04820</name>
</gene>
<dbReference type="PANTHER" id="PTHR30193">
    <property type="entry name" value="ABC TRANSPORTER PERMEASE PROTEIN"/>
    <property type="match status" value="1"/>
</dbReference>
<comment type="subcellular location">
    <subcellularLocation>
        <location evidence="1 7">Cell membrane</location>
        <topology evidence="1 7">Multi-pass membrane protein</topology>
    </subcellularLocation>
</comment>
<dbReference type="InterPro" id="IPR051393">
    <property type="entry name" value="ABC_transporter_permease"/>
</dbReference>
<dbReference type="Pfam" id="PF00528">
    <property type="entry name" value="BPD_transp_1"/>
    <property type="match status" value="1"/>
</dbReference>
<organism evidence="9 10">
    <name type="scientific">Phytoactinopolyspora alkaliphila</name>
    <dbReference type="NCBI Taxonomy" id="1783498"/>
    <lineage>
        <taxon>Bacteria</taxon>
        <taxon>Bacillati</taxon>
        <taxon>Actinomycetota</taxon>
        <taxon>Actinomycetes</taxon>
        <taxon>Jiangellales</taxon>
        <taxon>Jiangellaceae</taxon>
        <taxon>Phytoactinopolyspora</taxon>
    </lineage>
</organism>
<evidence type="ECO:0000256" key="1">
    <source>
        <dbReference type="ARBA" id="ARBA00004651"/>
    </source>
</evidence>
<evidence type="ECO:0000313" key="10">
    <source>
        <dbReference type="Proteomes" id="UP000469185"/>
    </source>
</evidence>
<dbReference type="GO" id="GO:0055085">
    <property type="term" value="P:transmembrane transport"/>
    <property type="evidence" value="ECO:0007669"/>
    <property type="project" value="InterPro"/>
</dbReference>
<keyword evidence="3" id="KW-1003">Cell membrane</keyword>
<dbReference type="EMBL" id="JAAGOB010000002">
    <property type="protein sequence ID" value="NED94629.1"/>
    <property type="molecule type" value="Genomic_DNA"/>
</dbReference>
<keyword evidence="5 7" id="KW-1133">Transmembrane helix</keyword>
<feature type="transmembrane region" description="Helical" evidence="7">
    <location>
        <begin position="100"/>
        <end position="122"/>
    </location>
</feature>
<evidence type="ECO:0000259" key="8">
    <source>
        <dbReference type="PROSITE" id="PS50928"/>
    </source>
</evidence>